<dbReference type="GO" id="GO:0005886">
    <property type="term" value="C:plasma membrane"/>
    <property type="evidence" value="ECO:0007669"/>
    <property type="project" value="UniProtKB-SubCell"/>
</dbReference>
<dbReference type="Gene3D" id="1.10.3720.10">
    <property type="entry name" value="MetI-like"/>
    <property type="match status" value="1"/>
</dbReference>
<keyword evidence="10" id="KW-1185">Reference proteome</keyword>
<dbReference type="Pfam" id="PF00528">
    <property type="entry name" value="BPD_transp_1"/>
    <property type="match status" value="1"/>
</dbReference>
<accession>A0A4R7BL70</accession>
<evidence type="ECO:0000256" key="5">
    <source>
        <dbReference type="ARBA" id="ARBA00022989"/>
    </source>
</evidence>
<evidence type="ECO:0000256" key="7">
    <source>
        <dbReference type="RuleBase" id="RU363032"/>
    </source>
</evidence>
<dbReference type="Proteomes" id="UP000295122">
    <property type="component" value="Unassembled WGS sequence"/>
</dbReference>
<reference evidence="9 10" key="1">
    <citation type="submission" date="2019-03" db="EMBL/GenBank/DDBJ databases">
        <title>Genomic Encyclopedia of Type Strains, Phase IV (KMG-IV): sequencing the most valuable type-strain genomes for metagenomic binning, comparative biology and taxonomic classification.</title>
        <authorList>
            <person name="Goeker M."/>
        </authorList>
    </citation>
    <scope>NUCLEOTIDE SEQUENCE [LARGE SCALE GENOMIC DNA]</scope>
    <source>
        <strain evidence="9 10">DSM 25903</strain>
    </source>
</reference>
<comment type="similarity">
    <text evidence="7">Belongs to the binding-protein-dependent transport system permease family.</text>
</comment>
<sequence length="272" mass="28737">MRILGGLGDVAAWLGRYLWSGWAGLAGLCCVLAAWQVGHEVYGSFILPSPLETLAALVALMQEPAFLAAARETAWRAFAGFGLAVGLGTLAGAVAGYSFAAMRLMRPVVTFILGVPPIAWIVLALIWFGPTGGSAVVTVAVASLPVSFAGALEGVATRDRALDAMARSFGAGWWLRFRTVTLPHLVSYLFPAWTTTAGSAWKVTVMAELLANAGGIGGELAIARSLFDIPRVMAIVVAVVLFALATEYGLIQPVRDRLEAWRKAGQPWGVRP</sequence>
<keyword evidence="4 7" id="KW-0812">Transmembrane</keyword>
<dbReference type="RefSeq" id="WP_245513366.1">
    <property type="nucleotide sequence ID" value="NZ_SNZR01000017.1"/>
</dbReference>
<keyword evidence="5 7" id="KW-1133">Transmembrane helix</keyword>
<feature type="transmembrane region" description="Helical" evidence="7">
    <location>
        <begin position="232"/>
        <end position="251"/>
    </location>
</feature>
<dbReference type="PANTHER" id="PTHR30151">
    <property type="entry name" value="ALKANE SULFONATE ABC TRANSPORTER-RELATED, MEMBRANE SUBUNIT"/>
    <property type="match status" value="1"/>
</dbReference>
<feature type="transmembrane region" description="Helical" evidence="7">
    <location>
        <begin position="108"/>
        <end position="129"/>
    </location>
</feature>
<dbReference type="GO" id="GO:0055085">
    <property type="term" value="P:transmembrane transport"/>
    <property type="evidence" value="ECO:0007669"/>
    <property type="project" value="InterPro"/>
</dbReference>
<dbReference type="PANTHER" id="PTHR30151:SF38">
    <property type="entry name" value="ALIPHATIC SULFONATES TRANSPORT PERMEASE PROTEIN SSUC-RELATED"/>
    <property type="match status" value="1"/>
</dbReference>
<evidence type="ECO:0000313" key="9">
    <source>
        <dbReference type="EMBL" id="TDR85362.1"/>
    </source>
</evidence>
<dbReference type="InterPro" id="IPR000515">
    <property type="entry name" value="MetI-like"/>
</dbReference>
<keyword evidence="2 7" id="KW-0813">Transport</keyword>
<comment type="caution">
    <text evidence="9">The sequence shown here is derived from an EMBL/GenBank/DDBJ whole genome shotgun (WGS) entry which is preliminary data.</text>
</comment>
<name>A0A4R7BL70_9HYPH</name>
<dbReference type="CDD" id="cd06261">
    <property type="entry name" value="TM_PBP2"/>
    <property type="match status" value="1"/>
</dbReference>
<evidence type="ECO:0000256" key="1">
    <source>
        <dbReference type="ARBA" id="ARBA00004651"/>
    </source>
</evidence>
<dbReference type="PROSITE" id="PS50928">
    <property type="entry name" value="ABC_TM1"/>
    <property type="match status" value="1"/>
</dbReference>
<evidence type="ECO:0000256" key="3">
    <source>
        <dbReference type="ARBA" id="ARBA00022475"/>
    </source>
</evidence>
<keyword evidence="3" id="KW-1003">Cell membrane</keyword>
<keyword evidence="6 7" id="KW-0472">Membrane</keyword>
<feature type="domain" description="ABC transmembrane type-1" evidence="8">
    <location>
        <begin position="70"/>
        <end position="252"/>
    </location>
</feature>
<proteinExistence type="inferred from homology"/>
<evidence type="ECO:0000256" key="6">
    <source>
        <dbReference type="ARBA" id="ARBA00023136"/>
    </source>
</evidence>
<evidence type="ECO:0000256" key="4">
    <source>
        <dbReference type="ARBA" id="ARBA00022692"/>
    </source>
</evidence>
<comment type="subcellular location">
    <subcellularLocation>
        <location evidence="1 7">Cell membrane</location>
        <topology evidence="1 7">Multi-pass membrane protein</topology>
    </subcellularLocation>
</comment>
<evidence type="ECO:0000256" key="2">
    <source>
        <dbReference type="ARBA" id="ARBA00022448"/>
    </source>
</evidence>
<feature type="transmembrane region" description="Helical" evidence="7">
    <location>
        <begin position="17"/>
        <end position="35"/>
    </location>
</feature>
<evidence type="ECO:0000313" key="10">
    <source>
        <dbReference type="Proteomes" id="UP000295122"/>
    </source>
</evidence>
<feature type="transmembrane region" description="Helical" evidence="7">
    <location>
        <begin position="74"/>
        <end position="96"/>
    </location>
</feature>
<gene>
    <name evidence="9" type="ORF">EV668_4483</name>
</gene>
<dbReference type="EMBL" id="SNZR01000017">
    <property type="protein sequence ID" value="TDR85362.1"/>
    <property type="molecule type" value="Genomic_DNA"/>
</dbReference>
<dbReference type="SUPFAM" id="SSF161098">
    <property type="entry name" value="MetI-like"/>
    <property type="match status" value="1"/>
</dbReference>
<dbReference type="AlphaFoldDB" id="A0A4R7BL70"/>
<protein>
    <submittedName>
        <fullName evidence="9">NitT/TauT family transport system permease protein</fullName>
    </submittedName>
</protein>
<evidence type="ECO:0000259" key="8">
    <source>
        <dbReference type="PROSITE" id="PS50928"/>
    </source>
</evidence>
<feature type="transmembrane region" description="Helical" evidence="7">
    <location>
        <begin position="135"/>
        <end position="156"/>
    </location>
</feature>
<organism evidence="9 10">
    <name type="scientific">Enterovirga rhinocerotis</name>
    <dbReference type="NCBI Taxonomy" id="1339210"/>
    <lineage>
        <taxon>Bacteria</taxon>
        <taxon>Pseudomonadati</taxon>
        <taxon>Pseudomonadota</taxon>
        <taxon>Alphaproteobacteria</taxon>
        <taxon>Hyphomicrobiales</taxon>
        <taxon>Methylobacteriaceae</taxon>
        <taxon>Enterovirga</taxon>
    </lineage>
</organism>
<dbReference type="InterPro" id="IPR035906">
    <property type="entry name" value="MetI-like_sf"/>
</dbReference>